<dbReference type="InterPro" id="IPR035386">
    <property type="entry name" value="Arm-DNA-bind_5"/>
</dbReference>
<reference evidence="2 3" key="1">
    <citation type="journal article" date="2010" name="Stand. Genomic Sci.">
        <title>Complete genome sequence of Spirosoma linguale type strain (1).</title>
        <authorList>
            <person name="Lail K."/>
            <person name="Sikorski J."/>
            <person name="Saunders E."/>
            <person name="Lapidus A."/>
            <person name="Glavina Del Rio T."/>
            <person name="Copeland A."/>
            <person name="Tice H."/>
            <person name="Cheng J.-F."/>
            <person name="Lucas S."/>
            <person name="Nolan M."/>
            <person name="Bruce D."/>
            <person name="Goodwin L."/>
            <person name="Pitluck S."/>
            <person name="Ivanova N."/>
            <person name="Mavromatis K."/>
            <person name="Ovchinnikova G."/>
            <person name="Pati A."/>
            <person name="Chen A."/>
            <person name="Palaniappan K."/>
            <person name="Land M."/>
            <person name="Hauser L."/>
            <person name="Chang Y.-J."/>
            <person name="Jeffries C.D."/>
            <person name="Chain P."/>
            <person name="Brettin T."/>
            <person name="Detter J.C."/>
            <person name="Schuetze A."/>
            <person name="Rohde M."/>
            <person name="Tindall B.J."/>
            <person name="Goeker M."/>
            <person name="Bristow J."/>
            <person name="Eisen J.A."/>
            <person name="Markowitz V."/>
            <person name="Hugenholtz P."/>
            <person name="Kyrpides N.C."/>
            <person name="Klenk H.-P."/>
            <person name="Chen F."/>
        </authorList>
    </citation>
    <scope>NUCLEOTIDE SEQUENCE [LARGE SCALE GENOMIC DNA]</scope>
    <source>
        <strain evidence="3">ATCC 33905 / DSM 74 / LMG 10896 / Claus 1</strain>
    </source>
</reference>
<evidence type="ECO:0000259" key="1">
    <source>
        <dbReference type="Pfam" id="PF17293"/>
    </source>
</evidence>
<accession>D2QKV4</accession>
<dbReference type="HOGENOM" id="CLU_2976987_0_0_10"/>
<dbReference type="EMBL" id="CP001769">
    <property type="protein sequence ID" value="ADB40270.1"/>
    <property type="molecule type" value="Genomic_DNA"/>
</dbReference>
<protein>
    <recommendedName>
        <fullName evidence="1">Arm DNA-binding domain-containing protein</fullName>
    </recommendedName>
</protein>
<proteinExistence type="predicted"/>
<organism evidence="2 3">
    <name type="scientific">Spirosoma linguale (strain ATCC 33905 / DSM 74 / LMG 10896 / Claus 1)</name>
    <dbReference type="NCBI Taxonomy" id="504472"/>
    <lineage>
        <taxon>Bacteria</taxon>
        <taxon>Pseudomonadati</taxon>
        <taxon>Bacteroidota</taxon>
        <taxon>Cytophagia</taxon>
        <taxon>Cytophagales</taxon>
        <taxon>Cytophagaceae</taxon>
        <taxon>Spirosoma</taxon>
    </lineage>
</organism>
<gene>
    <name evidence="2" type="ordered locus">Slin_4286</name>
</gene>
<sequence length="58" mass="6811">MLTIKIKPDKGMVDQAGNYPVFLYAYFNGQRFKHSTGEKCSQKQWDKERELASNIVYH</sequence>
<evidence type="ECO:0000313" key="2">
    <source>
        <dbReference type="EMBL" id="ADB40270.1"/>
    </source>
</evidence>
<feature type="domain" description="Arm DNA-binding" evidence="1">
    <location>
        <begin position="14"/>
        <end position="50"/>
    </location>
</feature>
<dbReference type="AlphaFoldDB" id="D2QKV4"/>
<dbReference type="Proteomes" id="UP000002028">
    <property type="component" value="Chromosome"/>
</dbReference>
<dbReference type="KEGG" id="sli:Slin_4286"/>
<evidence type="ECO:0000313" key="3">
    <source>
        <dbReference type="Proteomes" id="UP000002028"/>
    </source>
</evidence>
<keyword evidence="3" id="KW-1185">Reference proteome</keyword>
<dbReference type="RefSeq" id="WP_012928778.1">
    <property type="nucleotide sequence ID" value="NC_013730.1"/>
</dbReference>
<name>D2QKV4_SPILD</name>
<dbReference type="Pfam" id="PF17293">
    <property type="entry name" value="Arm-DNA-bind_5"/>
    <property type="match status" value="1"/>
</dbReference>